<dbReference type="Proteomes" id="UP001215151">
    <property type="component" value="Unassembled WGS sequence"/>
</dbReference>
<name>A0AAD7TGN2_9APHY</name>
<protein>
    <submittedName>
        <fullName evidence="2">Uncharacterized protein</fullName>
    </submittedName>
</protein>
<dbReference type="AlphaFoldDB" id="A0AAD7TGN2"/>
<evidence type="ECO:0000313" key="2">
    <source>
        <dbReference type="EMBL" id="KAJ8456788.1"/>
    </source>
</evidence>
<dbReference type="EMBL" id="JAPEVG010000632">
    <property type="protein sequence ID" value="KAJ8456788.1"/>
    <property type="molecule type" value="Genomic_DNA"/>
</dbReference>
<comment type="caution">
    <text evidence="2">The sequence shown here is derived from an EMBL/GenBank/DDBJ whole genome shotgun (WGS) entry which is preliminary data.</text>
</comment>
<feature type="region of interest" description="Disordered" evidence="1">
    <location>
        <begin position="1"/>
        <end position="138"/>
    </location>
</feature>
<evidence type="ECO:0000256" key="1">
    <source>
        <dbReference type="SAM" id="MobiDB-lite"/>
    </source>
</evidence>
<accession>A0AAD7TGN2</accession>
<proteinExistence type="predicted"/>
<feature type="compositionally biased region" description="Basic and acidic residues" evidence="1">
    <location>
        <begin position="91"/>
        <end position="115"/>
    </location>
</feature>
<keyword evidence="3" id="KW-1185">Reference proteome</keyword>
<evidence type="ECO:0000313" key="3">
    <source>
        <dbReference type="Proteomes" id="UP001215151"/>
    </source>
</evidence>
<reference evidence="2" key="1">
    <citation type="submission" date="2022-11" db="EMBL/GenBank/DDBJ databases">
        <title>Genome Sequence of Cubamyces cubensis.</title>
        <authorList>
            <person name="Buettner E."/>
        </authorList>
    </citation>
    <scope>NUCLEOTIDE SEQUENCE</scope>
    <source>
        <strain evidence="2">MPL-01</strain>
    </source>
</reference>
<sequence>MVNQSRGPYNMPPADRDVDGLTYNPQADARPDNAAFDESTNPDTQPVAARGADNQPTYRNFRAEDDEAAFSEKTGQIPRGEVDDLMSSTTQEERDVQGRTRGKKVDAYKQERELDQFFDESGISSADQDVEIGRATGR</sequence>
<organism evidence="2 3">
    <name type="scientific">Trametes cubensis</name>
    <dbReference type="NCBI Taxonomy" id="1111947"/>
    <lineage>
        <taxon>Eukaryota</taxon>
        <taxon>Fungi</taxon>
        <taxon>Dikarya</taxon>
        <taxon>Basidiomycota</taxon>
        <taxon>Agaricomycotina</taxon>
        <taxon>Agaricomycetes</taxon>
        <taxon>Polyporales</taxon>
        <taxon>Polyporaceae</taxon>
        <taxon>Trametes</taxon>
    </lineage>
</organism>
<gene>
    <name evidence="2" type="ORF">ONZ51_g11917</name>
</gene>